<dbReference type="Gene3D" id="1.25.40.20">
    <property type="entry name" value="Ankyrin repeat-containing domain"/>
    <property type="match status" value="3"/>
</dbReference>
<dbReference type="PRINTS" id="PR01415">
    <property type="entry name" value="ANKYRIN"/>
</dbReference>
<dbReference type="STRING" id="155417.A0A4Q4SW11"/>
<feature type="region of interest" description="Disordered" evidence="3">
    <location>
        <begin position="323"/>
        <end position="351"/>
    </location>
</feature>
<dbReference type="AlphaFoldDB" id="A0A4Q4SW11"/>
<dbReference type="Pfam" id="PF12796">
    <property type="entry name" value="Ank_2"/>
    <property type="match status" value="3"/>
</dbReference>
<dbReference type="Proteomes" id="UP000293360">
    <property type="component" value="Unassembled WGS sequence"/>
</dbReference>
<dbReference type="Gene3D" id="3.40.50.300">
    <property type="entry name" value="P-loop containing nucleotide triphosphate hydrolases"/>
    <property type="match status" value="1"/>
</dbReference>
<comment type="caution">
    <text evidence="7">The sequence shown here is derived from an EMBL/GenBank/DDBJ whole genome shotgun (WGS) entry which is preliminary data.</text>
</comment>
<dbReference type="InterPro" id="IPR000845">
    <property type="entry name" value="Nucleoside_phosphorylase_d"/>
</dbReference>
<evidence type="ECO:0000256" key="1">
    <source>
        <dbReference type="ARBA" id="ARBA00022737"/>
    </source>
</evidence>
<reference evidence="7 8" key="1">
    <citation type="submission" date="2018-06" db="EMBL/GenBank/DDBJ databases">
        <title>Complete Genomes of Monosporascus.</title>
        <authorList>
            <person name="Robinson A.J."/>
            <person name="Natvig D.O."/>
        </authorList>
    </citation>
    <scope>NUCLEOTIDE SEQUENCE [LARGE SCALE GENOMIC DNA]</scope>
    <source>
        <strain evidence="7 8">CBS 110550</strain>
    </source>
</reference>
<feature type="repeat" description="ANK" evidence="2">
    <location>
        <begin position="1112"/>
        <end position="1144"/>
    </location>
</feature>
<protein>
    <submittedName>
        <fullName evidence="7">Uncharacterized protein</fullName>
    </submittedName>
</protein>
<keyword evidence="1" id="KW-0677">Repeat</keyword>
<evidence type="ECO:0000259" key="6">
    <source>
        <dbReference type="Pfam" id="PF24883"/>
    </source>
</evidence>
<dbReference type="GO" id="GO:0009116">
    <property type="term" value="P:nucleoside metabolic process"/>
    <property type="evidence" value="ECO:0007669"/>
    <property type="project" value="InterPro"/>
</dbReference>
<proteinExistence type="predicted"/>
<gene>
    <name evidence="7" type="ORF">DL764_010142</name>
</gene>
<evidence type="ECO:0000256" key="3">
    <source>
        <dbReference type="SAM" id="MobiDB-lite"/>
    </source>
</evidence>
<dbReference type="SUPFAM" id="SSF48403">
    <property type="entry name" value="Ankyrin repeat"/>
    <property type="match status" value="1"/>
</dbReference>
<feature type="repeat" description="ANK" evidence="2">
    <location>
        <begin position="1080"/>
        <end position="1103"/>
    </location>
</feature>
<dbReference type="InterPro" id="IPR036770">
    <property type="entry name" value="Ankyrin_rpt-contain_sf"/>
</dbReference>
<dbReference type="InterPro" id="IPR056884">
    <property type="entry name" value="NPHP3-like_N"/>
</dbReference>
<keyword evidence="2" id="KW-0040">ANK repeat</keyword>
<accession>A0A4Q4SW11</accession>
<dbReference type="InterPro" id="IPR027417">
    <property type="entry name" value="P-loop_NTPase"/>
</dbReference>
<evidence type="ECO:0000259" key="4">
    <source>
        <dbReference type="Pfam" id="PF01048"/>
    </source>
</evidence>
<dbReference type="InterPro" id="IPR054471">
    <property type="entry name" value="GPIID_WHD"/>
</dbReference>
<dbReference type="GO" id="GO:0003824">
    <property type="term" value="F:catalytic activity"/>
    <property type="evidence" value="ECO:0007669"/>
    <property type="project" value="InterPro"/>
</dbReference>
<dbReference type="Pfam" id="PF01048">
    <property type="entry name" value="PNP_UDP_1"/>
    <property type="match status" value="1"/>
</dbReference>
<dbReference type="SUPFAM" id="SSF53167">
    <property type="entry name" value="Purine and uridine phosphorylases"/>
    <property type="match status" value="1"/>
</dbReference>
<dbReference type="PROSITE" id="PS50297">
    <property type="entry name" value="ANK_REP_REGION"/>
    <property type="match status" value="4"/>
</dbReference>
<evidence type="ECO:0000313" key="7">
    <source>
        <dbReference type="EMBL" id="RYO78167.1"/>
    </source>
</evidence>
<dbReference type="InterPro" id="IPR002110">
    <property type="entry name" value="Ankyrin_rpt"/>
</dbReference>
<feature type="domain" description="Nucleoside phosphorylase" evidence="4">
    <location>
        <begin position="10"/>
        <end position="294"/>
    </location>
</feature>
<dbReference type="SUPFAM" id="SSF52540">
    <property type="entry name" value="P-loop containing nucleoside triphosphate hydrolases"/>
    <property type="match status" value="1"/>
</dbReference>
<dbReference type="EMBL" id="QJNU01001221">
    <property type="protein sequence ID" value="RYO78167.1"/>
    <property type="molecule type" value="Genomic_DNA"/>
</dbReference>
<feature type="domain" description="Nephrocystin 3-like N-terminal" evidence="6">
    <location>
        <begin position="377"/>
        <end position="543"/>
    </location>
</feature>
<dbReference type="PANTHER" id="PTHR10039">
    <property type="entry name" value="AMELOGENIN"/>
    <property type="match status" value="1"/>
</dbReference>
<dbReference type="OrthoDB" id="20872at2759"/>
<evidence type="ECO:0000259" key="5">
    <source>
        <dbReference type="Pfam" id="PF22939"/>
    </source>
</evidence>
<sequence length="1154" mass="129207">MTSYEANVTVGWIAPMALELAPAVAILENHEEVPKDNTLYHVGRVGRHWVVMVVCPRIGTHPAATVLADMRHSFPKIKHVLVVGIAGGMPYYGPDMRQIVLGDVIVSYPQGSEGGVTHYEFGAWEDEDRLNPSGHMLHPSPALLAAVNNLRSNHMRKPGTRIPQLLPELRKCLIEKEQQEFEDPGGEHDYLFLDDYPHLDGEKLCEGLCDFTQSTRRRDRGENAQRNVDSPHIHYGTIASANALVISSAKRNKLYERHRAICFEMESAGVMGDHEALVIRGICDYADSHKNKIWQKYAAATAAACAKEVLLLVPPARLDERVPTPSKPVSWLNNNSGPANQPPAGDDKARRKNEVLKKLKTSPYKDRKDRNPERIPGTCEWFVTHESFREWQQSESSSMLWVSADPGCGKSVLVKYLVDSVLPTTASRTTCYFFFKDDFDDQRSVKGALCCILHQLFTKKGILFSDKILGQFEADREYLTDSFGELWDVLISAAEDENAGEIVCIFDAFDECDDQERAYLEKALCNLYGTKRGFNLKVLITSRPYSEIRRGLPPPDIPGLPVIHLSGEHGVEREKISQEIDRFINYRVQNIKLKLTEDERDLLLKGLMGVSNRTYLWVYLTLNLVEKEIGDRIDKAEISKVTSHVPKTVDEAYDKILSKSRSVEEAKKLLHIIVAAARPLTLKEMNLALALREHHKSYTSLKDVLMPEERFPEFIRNLCGLFVTFVNEKIYLLHQTAKEFLVPNGQATTLTSVPRNLKWKHVLQSQDSHSILAEICIWHLLFFEFETDPIEGDEGLLQYAESRIFLDYSAKNWAVHLRDSQIDINSSMLELVLSICDVGSKRWLTWFKVYWTSTNTDFPEGFTSLMVASYFGLTAAVGRLLQIGGVDLNCKDATYGRSALSWAAENGFNTVVKFLIMGSGRKVVNRAVPLRVPQWFNMGAEVDSVDKSGRTPLSYAAWNGHVNVVKLLLRTGKANVQGKDDIDATPLYYAICGDHQAVVDLLEGAGVDSTAIRSRVLLSAIKNARTSVVEQLLETGKVNLNAKDNYDRTPLSYAAENGHEAIVKLLLATGKADIDSKDYDGRTPLSWAAEKGHKEVVSILIKNANVNAKEESGATSLARAINNGSNDILEILLKNGAEVNYMYSLTMVSEPDLT</sequence>
<feature type="repeat" description="ANK" evidence="2">
    <location>
        <begin position="948"/>
        <end position="972"/>
    </location>
</feature>
<dbReference type="Pfam" id="PF22939">
    <property type="entry name" value="WHD_GPIID"/>
    <property type="match status" value="1"/>
</dbReference>
<dbReference type="Pfam" id="PF13637">
    <property type="entry name" value="Ank_4"/>
    <property type="match status" value="1"/>
</dbReference>
<evidence type="ECO:0000313" key="8">
    <source>
        <dbReference type="Proteomes" id="UP000293360"/>
    </source>
</evidence>
<dbReference type="InterPro" id="IPR035994">
    <property type="entry name" value="Nucleoside_phosphorylase_sf"/>
</dbReference>
<dbReference type="SMART" id="SM00248">
    <property type="entry name" value="ANK"/>
    <property type="match status" value="8"/>
</dbReference>
<name>A0A4Q4SW11_9PEZI</name>
<feature type="domain" description="GPI inositol-deacylase winged helix" evidence="5">
    <location>
        <begin position="654"/>
        <end position="747"/>
    </location>
</feature>
<feature type="repeat" description="ANK" evidence="2">
    <location>
        <begin position="1046"/>
        <end position="1070"/>
    </location>
</feature>
<organism evidence="7 8">
    <name type="scientific">Monosporascus ibericus</name>
    <dbReference type="NCBI Taxonomy" id="155417"/>
    <lineage>
        <taxon>Eukaryota</taxon>
        <taxon>Fungi</taxon>
        <taxon>Dikarya</taxon>
        <taxon>Ascomycota</taxon>
        <taxon>Pezizomycotina</taxon>
        <taxon>Sordariomycetes</taxon>
        <taxon>Xylariomycetidae</taxon>
        <taxon>Xylariales</taxon>
        <taxon>Xylariales incertae sedis</taxon>
        <taxon>Monosporascus</taxon>
    </lineage>
</organism>
<dbReference type="PROSITE" id="PS50088">
    <property type="entry name" value="ANK_REPEAT"/>
    <property type="match status" value="4"/>
</dbReference>
<dbReference type="Pfam" id="PF24883">
    <property type="entry name" value="NPHP3_N"/>
    <property type="match status" value="1"/>
</dbReference>
<keyword evidence="8" id="KW-1185">Reference proteome</keyword>
<dbReference type="Gene3D" id="3.40.50.1580">
    <property type="entry name" value="Nucleoside phosphorylase domain"/>
    <property type="match status" value="1"/>
</dbReference>
<evidence type="ECO:0000256" key="2">
    <source>
        <dbReference type="PROSITE-ProRule" id="PRU00023"/>
    </source>
</evidence>